<evidence type="ECO:0000256" key="1">
    <source>
        <dbReference type="ARBA" id="ARBA00022793"/>
    </source>
</evidence>
<evidence type="ECO:0000259" key="5">
    <source>
        <dbReference type="Pfam" id="PF02776"/>
    </source>
</evidence>
<dbReference type="GO" id="GO:0030976">
    <property type="term" value="F:thiamine pyrophosphate binding"/>
    <property type="evidence" value="ECO:0007669"/>
    <property type="project" value="InterPro"/>
</dbReference>
<dbReference type="InterPro" id="IPR000399">
    <property type="entry name" value="TPP-bd_CS"/>
</dbReference>
<dbReference type="InterPro" id="IPR017684">
    <property type="entry name" value="Phosphono-pyrv_decarboxylase"/>
</dbReference>
<dbReference type="InterPro" id="IPR051818">
    <property type="entry name" value="TPP_dependent_decarboxylase"/>
</dbReference>
<dbReference type="InterPro" id="IPR012001">
    <property type="entry name" value="Thiamin_PyroP_enz_TPP-bd_dom"/>
</dbReference>
<dbReference type="EMBL" id="CP017599">
    <property type="protein sequence ID" value="AOX00664.1"/>
    <property type="molecule type" value="Genomic_DNA"/>
</dbReference>
<evidence type="ECO:0000256" key="3">
    <source>
        <dbReference type="ARBA" id="ARBA00023239"/>
    </source>
</evidence>
<evidence type="ECO:0000259" key="4">
    <source>
        <dbReference type="Pfam" id="PF02775"/>
    </source>
</evidence>
<proteinExistence type="predicted"/>
<dbReference type="SUPFAM" id="SSF52518">
    <property type="entry name" value="Thiamin diphosphate-binding fold (THDP-binding)"/>
    <property type="match status" value="2"/>
</dbReference>
<dbReference type="PANTHER" id="PTHR42818:SF1">
    <property type="entry name" value="SULFOPYRUVATE DECARBOXYLASE"/>
    <property type="match status" value="1"/>
</dbReference>
<dbReference type="Proteomes" id="UP000177870">
    <property type="component" value="Chromosome"/>
</dbReference>
<dbReference type="RefSeq" id="WP_070393117.1">
    <property type="nucleotide sequence ID" value="NZ_CP017599.1"/>
</dbReference>
<dbReference type="InterPro" id="IPR029061">
    <property type="entry name" value="THDP-binding"/>
</dbReference>
<keyword evidence="2" id="KW-0786">Thiamine pyrophosphate</keyword>
<name>A0A1D8TST8_9CYAN</name>
<dbReference type="InterPro" id="IPR011766">
    <property type="entry name" value="TPP_enzyme_TPP-bd"/>
</dbReference>
<keyword evidence="3" id="KW-0456">Lyase</keyword>
<dbReference type="Pfam" id="PF02775">
    <property type="entry name" value="TPP_enzyme_C"/>
    <property type="match status" value="1"/>
</dbReference>
<protein>
    <submittedName>
        <fullName evidence="6">Phosphonopyruvate decarboxylase</fullName>
    </submittedName>
</protein>
<keyword evidence="6" id="KW-0670">Pyruvate</keyword>
<dbReference type="KEGG" id="mpro:BJP34_15510"/>
<dbReference type="Gene3D" id="3.40.50.970">
    <property type="match status" value="2"/>
</dbReference>
<dbReference type="GO" id="GO:0032923">
    <property type="term" value="P:organic phosphonate biosynthetic process"/>
    <property type="evidence" value="ECO:0007669"/>
    <property type="project" value="InterPro"/>
</dbReference>
<sequence length="381" mass="41325">MIKSEYFIRAAQEKGFGLYTGVPCSYLKSFINTVIDSDRLRYVGAANEGDAVAIACGAELAGVPSVVMFQNSGFGNAVNPLTSLTHTFKIPILVIVTWRGQPGGAPDEPQHQLMGAITPQLLDLIQVPWEPFPTEIDQVEPTLDRAIAHMRQHQTPYALVMQKGSVESCPLSSQLTVKPLSITPADALPLQQDPSFTRRDMLQAIQAATGPEDILLATTGYTGRELYAIQDQANQLYMVGSMGCISSLGLGMALAQPHRRVIVVDGDGAALMRLGALATVGYERPPNLRHILLDNQRHESTGGQSTVSASIDFGAIAKACGYEQVAFATTPEEVKALTQDRSEQLMFIHAKIKPGIPDKLPRPHITPLEVAQRLRETCKTE</sequence>
<dbReference type="GO" id="GO:0000287">
    <property type="term" value="F:magnesium ion binding"/>
    <property type="evidence" value="ECO:0007669"/>
    <property type="project" value="InterPro"/>
</dbReference>
<evidence type="ECO:0000313" key="6">
    <source>
        <dbReference type="EMBL" id="AOX00664.1"/>
    </source>
</evidence>
<dbReference type="CDD" id="cd07035">
    <property type="entry name" value="TPP_PYR_POX_like"/>
    <property type="match status" value="1"/>
</dbReference>
<dbReference type="Pfam" id="PF02776">
    <property type="entry name" value="TPP_enzyme_N"/>
    <property type="match status" value="1"/>
</dbReference>
<dbReference type="NCBIfam" id="TIGR03297">
    <property type="entry name" value="Ppyr-DeCO2ase"/>
    <property type="match status" value="1"/>
</dbReference>
<dbReference type="AlphaFoldDB" id="A0A1D8TST8"/>
<feature type="domain" description="Thiamine pyrophosphate enzyme N-terminal TPP-binding" evidence="5">
    <location>
        <begin position="4"/>
        <end position="102"/>
    </location>
</feature>
<accession>A0A1D8TST8</accession>
<organism evidence="6 7">
    <name type="scientific">Moorena producens PAL-8-15-08-1</name>
    <dbReference type="NCBI Taxonomy" id="1458985"/>
    <lineage>
        <taxon>Bacteria</taxon>
        <taxon>Bacillati</taxon>
        <taxon>Cyanobacteriota</taxon>
        <taxon>Cyanophyceae</taxon>
        <taxon>Coleofasciculales</taxon>
        <taxon>Coleofasciculaceae</taxon>
        <taxon>Moorena</taxon>
    </lineage>
</organism>
<dbReference type="GO" id="GO:0033980">
    <property type="term" value="F:phosphonopyruvate decarboxylase activity"/>
    <property type="evidence" value="ECO:0007669"/>
    <property type="project" value="InterPro"/>
</dbReference>
<keyword evidence="1" id="KW-0210">Decarboxylase</keyword>
<reference evidence="7" key="1">
    <citation type="submission" date="2016-10" db="EMBL/GenBank/DDBJ databases">
        <title>Comparative genomics uncovers the prolific and rare metabolic potential of the cyanobacterial genus Moorea.</title>
        <authorList>
            <person name="Leao T."/>
            <person name="Castelao G."/>
            <person name="Korobeynikov A."/>
            <person name="Monroe E.A."/>
            <person name="Podell S."/>
            <person name="Glukhov E."/>
            <person name="Allen E."/>
            <person name="Gerwick W.H."/>
            <person name="Gerwick L."/>
        </authorList>
    </citation>
    <scope>NUCLEOTIDE SEQUENCE [LARGE SCALE GENOMIC DNA]</scope>
    <source>
        <strain evidence="7">PAL-8-15-08-1</strain>
    </source>
</reference>
<dbReference type="STRING" id="1458985.BJP34_15510"/>
<feature type="domain" description="Thiamine pyrophosphate enzyme TPP-binding" evidence="4">
    <location>
        <begin position="237"/>
        <end position="340"/>
    </location>
</feature>
<dbReference type="OrthoDB" id="9785953at2"/>
<evidence type="ECO:0000313" key="7">
    <source>
        <dbReference type="Proteomes" id="UP000177870"/>
    </source>
</evidence>
<dbReference type="PROSITE" id="PS00187">
    <property type="entry name" value="TPP_ENZYMES"/>
    <property type="match status" value="1"/>
</dbReference>
<dbReference type="PANTHER" id="PTHR42818">
    <property type="entry name" value="SULFOPYRUVATE DECARBOXYLASE SUBUNIT ALPHA"/>
    <property type="match status" value="1"/>
</dbReference>
<evidence type="ECO:0000256" key="2">
    <source>
        <dbReference type="ARBA" id="ARBA00023052"/>
    </source>
</evidence>
<gene>
    <name evidence="6" type="ORF">BJP34_15510</name>
</gene>